<gene>
    <name evidence="5" type="ORF">ACFPOG_05455</name>
</gene>
<protein>
    <submittedName>
        <fullName evidence="5">Chemotaxis protein</fullName>
    </submittedName>
</protein>
<dbReference type="RefSeq" id="WP_270877432.1">
    <property type="nucleotide sequence ID" value="NZ_JAQFVF010000001.1"/>
</dbReference>
<evidence type="ECO:0000313" key="5">
    <source>
        <dbReference type="EMBL" id="MFC5447694.1"/>
    </source>
</evidence>
<reference evidence="6" key="1">
    <citation type="journal article" date="2019" name="Int. J. Syst. Evol. Microbiol.">
        <title>The Global Catalogue of Microorganisms (GCM) 10K type strain sequencing project: providing services to taxonomists for standard genome sequencing and annotation.</title>
        <authorList>
            <consortium name="The Broad Institute Genomics Platform"/>
            <consortium name="The Broad Institute Genome Sequencing Center for Infectious Disease"/>
            <person name="Wu L."/>
            <person name="Ma J."/>
        </authorList>
    </citation>
    <scope>NUCLEOTIDE SEQUENCE [LARGE SCALE GENOMIC DNA]</scope>
    <source>
        <strain evidence="6">KACC 11904</strain>
    </source>
</reference>
<dbReference type="SMART" id="SM00260">
    <property type="entry name" value="CheW"/>
    <property type="match status" value="1"/>
</dbReference>
<dbReference type="InterPro" id="IPR002545">
    <property type="entry name" value="CheW-lke_dom"/>
</dbReference>
<feature type="domain" description="Rhodanese" evidence="3">
    <location>
        <begin position="161"/>
        <end position="219"/>
    </location>
</feature>
<keyword evidence="1" id="KW-0597">Phosphoprotein</keyword>
<dbReference type="PIRSF" id="PIRSF002867">
    <property type="entry name" value="CheV"/>
    <property type="match status" value="1"/>
</dbReference>
<dbReference type="InterPro" id="IPR024181">
    <property type="entry name" value="Chemotax_regulator_CheV"/>
</dbReference>
<dbReference type="PANTHER" id="PTHR47233">
    <property type="entry name" value="CHEMOTAXIS PROTEIN CHEV"/>
    <property type="match status" value="1"/>
</dbReference>
<name>A0ABW0K3B8_9BACL</name>
<dbReference type="InterPro" id="IPR036061">
    <property type="entry name" value="CheW-like_dom_sf"/>
</dbReference>
<feature type="modified residue" description="4-aspartylphosphate" evidence="1">
    <location>
        <position position="236"/>
    </location>
</feature>
<accession>A0ABW0K3B8</accession>
<evidence type="ECO:0000313" key="6">
    <source>
        <dbReference type="Proteomes" id="UP001596044"/>
    </source>
</evidence>
<dbReference type="PANTHER" id="PTHR47233:SF3">
    <property type="entry name" value="CHEMOTAXIS PROTEIN CHEV"/>
    <property type="match status" value="1"/>
</dbReference>
<dbReference type="Gene3D" id="3.40.50.2300">
    <property type="match status" value="1"/>
</dbReference>
<dbReference type="PROSITE" id="PS50851">
    <property type="entry name" value="CHEW"/>
    <property type="match status" value="1"/>
</dbReference>
<dbReference type="Proteomes" id="UP001596044">
    <property type="component" value="Unassembled WGS sequence"/>
</dbReference>
<dbReference type="Gene3D" id="2.40.50.180">
    <property type="entry name" value="CheA-289, Domain 4"/>
    <property type="match status" value="1"/>
</dbReference>
<comment type="caution">
    <text evidence="5">The sequence shown here is derived from an EMBL/GenBank/DDBJ whole genome shotgun (WGS) entry which is preliminary data.</text>
</comment>
<proteinExistence type="predicted"/>
<dbReference type="SUPFAM" id="SSF52172">
    <property type="entry name" value="CheY-like"/>
    <property type="match status" value="1"/>
</dbReference>
<dbReference type="InterPro" id="IPR011006">
    <property type="entry name" value="CheY-like_superfamily"/>
</dbReference>
<feature type="domain" description="CheW-like" evidence="4">
    <location>
        <begin position="14"/>
        <end position="157"/>
    </location>
</feature>
<dbReference type="Gene3D" id="2.30.30.40">
    <property type="entry name" value="SH3 Domains"/>
    <property type="match status" value="1"/>
</dbReference>
<dbReference type="InterPro" id="IPR001789">
    <property type="entry name" value="Sig_transdc_resp-reg_receiver"/>
</dbReference>
<dbReference type="InterPro" id="IPR001763">
    <property type="entry name" value="Rhodanese-like_dom"/>
</dbReference>
<dbReference type="Pfam" id="PF00072">
    <property type="entry name" value="Response_reg"/>
    <property type="match status" value="1"/>
</dbReference>
<dbReference type="EMBL" id="JBHSMJ010000009">
    <property type="protein sequence ID" value="MFC5447694.1"/>
    <property type="molecule type" value="Genomic_DNA"/>
</dbReference>
<evidence type="ECO:0000259" key="4">
    <source>
        <dbReference type="PROSITE" id="PS50851"/>
    </source>
</evidence>
<evidence type="ECO:0000256" key="1">
    <source>
        <dbReference type="PROSITE-ProRule" id="PRU00169"/>
    </source>
</evidence>
<evidence type="ECO:0000259" key="3">
    <source>
        <dbReference type="PROSITE" id="PS50206"/>
    </source>
</evidence>
<dbReference type="SUPFAM" id="SSF50341">
    <property type="entry name" value="CheW-like"/>
    <property type="match status" value="1"/>
</dbReference>
<dbReference type="PROSITE" id="PS50110">
    <property type="entry name" value="RESPONSE_REGULATORY"/>
    <property type="match status" value="1"/>
</dbReference>
<sequence length="303" mass="34609">MNNNHIALESGTNEVDILEFKLGHDCYGINVLKVREVIAKSKEQAITPIPKAHPCLEGIFCVRDEIIPVVDLVKWLSYENDHAEAAHDKYIICEMNRVKVAFHVHQVTRIHSISWENIEKPSAMMKGKENAAVGIIRLQEQMILLLDFERIIGEMMPYVHAFDQQVKSLGTRKRSDKKILIVEDSTMLSALLEGTLKEAGYQQLQTFSDGKEAWEALESFAQKERLEDHVHLIITDIEMPRMDGLHLTRRVKEHPLLKRIPVVIFSSLITDDLRHKGEVVGANAQINKPEIARLVEVVDQFIQ</sequence>
<dbReference type="SMART" id="SM00448">
    <property type="entry name" value="REC"/>
    <property type="match status" value="1"/>
</dbReference>
<feature type="domain" description="Response regulatory" evidence="2">
    <location>
        <begin position="178"/>
        <end position="303"/>
    </location>
</feature>
<dbReference type="Pfam" id="PF01584">
    <property type="entry name" value="CheW"/>
    <property type="match status" value="1"/>
</dbReference>
<keyword evidence="6" id="KW-1185">Reference proteome</keyword>
<dbReference type="PROSITE" id="PS50206">
    <property type="entry name" value="RHODANESE_3"/>
    <property type="match status" value="1"/>
</dbReference>
<organism evidence="5 6">
    <name type="scientific">Paenibacillus aestuarii</name>
    <dbReference type="NCBI Taxonomy" id="516965"/>
    <lineage>
        <taxon>Bacteria</taxon>
        <taxon>Bacillati</taxon>
        <taxon>Bacillota</taxon>
        <taxon>Bacilli</taxon>
        <taxon>Bacillales</taxon>
        <taxon>Paenibacillaceae</taxon>
        <taxon>Paenibacillus</taxon>
    </lineage>
</organism>
<evidence type="ECO:0000259" key="2">
    <source>
        <dbReference type="PROSITE" id="PS50110"/>
    </source>
</evidence>